<dbReference type="RefSeq" id="WP_128419885.1">
    <property type="nucleotide sequence ID" value="NZ_CP049018.1"/>
</dbReference>
<sequence>MNQPRRKRGGEGGIERIEARVPRPLAQALRREAAERAISMRAVVEQAIAERYDPAKAAEETLTILRELRTLRRDVQRSEFGVRVMLEAFTLSMKNVFSSLPPPTAAGKAAGESFYNALINAVERVIGADQALVDKLAENLLRFDPEDFADGTPEFPSAPPEATA</sequence>
<keyword evidence="2" id="KW-1185">Reference proteome</keyword>
<evidence type="ECO:0000313" key="2">
    <source>
        <dbReference type="Proteomes" id="UP000239898"/>
    </source>
</evidence>
<proteinExistence type="predicted"/>
<dbReference type="OrthoDB" id="6004015at2"/>
<accession>A0A2S6ZGN2</accession>
<name>A0A2S6ZGN2_9XANT</name>
<dbReference type="Proteomes" id="UP000239898">
    <property type="component" value="Unassembled WGS sequence"/>
</dbReference>
<protein>
    <submittedName>
        <fullName evidence="1">Uncharacterized protein</fullName>
    </submittedName>
</protein>
<dbReference type="AlphaFoldDB" id="A0A2S6ZGN2"/>
<dbReference type="EMBL" id="MIGX01000027">
    <property type="protein sequence ID" value="PPT91413.1"/>
    <property type="molecule type" value="Genomic_DNA"/>
</dbReference>
<organism evidence="1 2">
    <name type="scientific">Xanthomonas theicola</name>
    <dbReference type="NCBI Taxonomy" id="56464"/>
    <lineage>
        <taxon>Bacteria</taxon>
        <taxon>Pseudomonadati</taxon>
        <taxon>Pseudomonadota</taxon>
        <taxon>Gammaproteobacteria</taxon>
        <taxon>Lysobacterales</taxon>
        <taxon>Lysobacteraceae</taxon>
        <taxon>Xanthomonas</taxon>
    </lineage>
</organism>
<gene>
    <name evidence="1" type="ORF">XthCFBP4691_07755</name>
</gene>
<reference evidence="1 2" key="1">
    <citation type="submission" date="2016-08" db="EMBL/GenBank/DDBJ databases">
        <title>Evolution of the type three secretion system and type three effector repertoires in Xanthomonas.</title>
        <authorList>
            <person name="Merda D."/>
            <person name="Briand M."/>
            <person name="Bosis E."/>
            <person name="Rousseau C."/>
            <person name="Portier P."/>
            <person name="Jacques M.-A."/>
            <person name="Fischer-Le Saux M."/>
        </authorList>
    </citation>
    <scope>NUCLEOTIDE SEQUENCE [LARGE SCALE GENOMIC DNA]</scope>
    <source>
        <strain evidence="1 2">CFBP 4691</strain>
    </source>
</reference>
<comment type="caution">
    <text evidence="1">The sequence shown here is derived from an EMBL/GenBank/DDBJ whole genome shotgun (WGS) entry which is preliminary data.</text>
</comment>
<evidence type="ECO:0000313" key="1">
    <source>
        <dbReference type="EMBL" id="PPT91413.1"/>
    </source>
</evidence>